<proteinExistence type="predicted"/>
<gene>
    <name evidence="2" type="ORF">DL762_001554</name>
</gene>
<protein>
    <submittedName>
        <fullName evidence="2">Uncharacterized protein</fullName>
    </submittedName>
</protein>
<reference evidence="2 3" key="1">
    <citation type="submission" date="2018-06" db="EMBL/GenBank/DDBJ databases">
        <title>Complete Genomes of Monosporascus.</title>
        <authorList>
            <person name="Robinson A.J."/>
            <person name="Natvig D.O."/>
        </authorList>
    </citation>
    <scope>NUCLEOTIDE SEQUENCE [LARGE SCALE GENOMIC DNA]</scope>
    <source>
        <strain evidence="2 3">CBS 609.92</strain>
    </source>
</reference>
<sequence length="93" mass="10195">MPMIRIPFTNRRLNVAEAQDENERPGMPASKDSHSGFERVEIMGSKASSALSIRSSKSQDNGDYKMSAIAHRGKGSLAKTINVGLEILSRYAQ</sequence>
<dbReference type="EMBL" id="QJNS01000025">
    <property type="protein sequence ID" value="RYO92651.1"/>
    <property type="molecule type" value="Genomic_DNA"/>
</dbReference>
<name>A0ABY0HK86_9PEZI</name>
<comment type="caution">
    <text evidence="2">The sequence shown here is derived from an EMBL/GenBank/DDBJ whole genome shotgun (WGS) entry which is preliminary data.</text>
</comment>
<dbReference type="Proteomes" id="UP000294003">
    <property type="component" value="Unassembled WGS sequence"/>
</dbReference>
<feature type="region of interest" description="Disordered" evidence="1">
    <location>
        <begin position="16"/>
        <end position="35"/>
    </location>
</feature>
<accession>A0ABY0HK86</accession>
<evidence type="ECO:0000313" key="3">
    <source>
        <dbReference type="Proteomes" id="UP000294003"/>
    </source>
</evidence>
<evidence type="ECO:0000313" key="2">
    <source>
        <dbReference type="EMBL" id="RYO92651.1"/>
    </source>
</evidence>
<keyword evidence="3" id="KW-1185">Reference proteome</keyword>
<evidence type="ECO:0000256" key="1">
    <source>
        <dbReference type="SAM" id="MobiDB-lite"/>
    </source>
</evidence>
<organism evidence="2 3">
    <name type="scientific">Monosporascus cannonballus</name>
    <dbReference type="NCBI Taxonomy" id="155416"/>
    <lineage>
        <taxon>Eukaryota</taxon>
        <taxon>Fungi</taxon>
        <taxon>Dikarya</taxon>
        <taxon>Ascomycota</taxon>
        <taxon>Pezizomycotina</taxon>
        <taxon>Sordariomycetes</taxon>
        <taxon>Xylariomycetidae</taxon>
        <taxon>Xylariales</taxon>
        <taxon>Xylariales incertae sedis</taxon>
        <taxon>Monosporascus</taxon>
    </lineage>
</organism>